<dbReference type="Proteomes" id="UP000807769">
    <property type="component" value="Unassembled WGS sequence"/>
</dbReference>
<reference evidence="3" key="1">
    <citation type="journal article" date="2020" name="New Phytol.">
        <title>Comparative genomics reveals dynamic genome evolution in host specialist ectomycorrhizal fungi.</title>
        <authorList>
            <person name="Lofgren L.A."/>
            <person name="Nguyen N.H."/>
            <person name="Vilgalys R."/>
            <person name="Ruytinx J."/>
            <person name="Liao H.L."/>
            <person name="Branco S."/>
            <person name="Kuo A."/>
            <person name="LaButti K."/>
            <person name="Lipzen A."/>
            <person name="Andreopoulos W."/>
            <person name="Pangilinan J."/>
            <person name="Riley R."/>
            <person name="Hundley H."/>
            <person name="Na H."/>
            <person name="Barry K."/>
            <person name="Grigoriev I.V."/>
            <person name="Stajich J.E."/>
            <person name="Kennedy P.G."/>
        </authorList>
    </citation>
    <scope>NUCLEOTIDE SEQUENCE</scope>
    <source>
        <strain evidence="3">MN1</strain>
    </source>
</reference>
<dbReference type="AlphaFoldDB" id="A0A9P7E394"/>
<name>A0A9P7E394_9AGAM</name>
<keyword evidence="1" id="KW-0677">Repeat</keyword>
<evidence type="ECO:0000313" key="3">
    <source>
        <dbReference type="EMBL" id="KAG1809699.1"/>
    </source>
</evidence>
<dbReference type="InterPro" id="IPR056884">
    <property type="entry name" value="NPHP3-like_N"/>
</dbReference>
<dbReference type="Pfam" id="PF24883">
    <property type="entry name" value="NPHP3_N"/>
    <property type="match status" value="1"/>
</dbReference>
<evidence type="ECO:0000256" key="1">
    <source>
        <dbReference type="ARBA" id="ARBA00022737"/>
    </source>
</evidence>
<protein>
    <recommendedName>
        <fullName evidence="2">Nephrocystin 3-like N-terminal domain-containing protein</fullName>
    </recommendedName>
</protein>
<feature type="domain" description="Nephrocystin 3-like N-terminal" evidence="2">
    <location>
        <begin position="22"/>
        <end position="80"/>
    </location>
</feature>
<dbReference type="RefSeq" id="XP_041189413.1">
    <property type="nucleotide sequence ID" value="XM_041336584.1"/>
</dbReference>
<organism evidence="3 4">
    <name type="scientific">Suillus subaureus</name>
    <dbReference type="NCBI Taxonomy" id="48587"/>
    <lineage>
        <taxon>Eukaryota</taxon>
        <taxon>Fungi</taxon>
        <taxon>Dikarya</taxon>
        <taxon>Basidiomycota</taxon>
        <taxon>Agaricomycotina</taxon>
        <taxon>Agaricomycetes</taxon>
        <taxon>Agaricomycetidae</taxon>
        <taxon>Boletales</taxon>
        <taxon>Suillineae</taxon>
        <taxon>Suillaceae</taxon>
        <taxon>Suillus</taxon>
    </lineage>
</organism>
<dbReference type="GeneID" id="64630601"/>
<evidence type="ECO:0000313" key="4">
    <source>
        <dbReference type="Proteomes" id="UP000807769"/>
    </source>
</evidence>
<dbReference type="OrthoDB" id="5106486at2759"/>
<comment type="caution">
    <text evidence="3">The sequence shown here is derived from an EMBL/GenBank/DDBJ whole genome shotgun (WGS) entry which is preliminary data.</text>
</comment>
<dbReference type="EMBL" id="JABBWG010000033">
    <property type="protein sequence ID" value="KAG1809699.1"/>
    <property type="molecule type" value="Genomic_DNA"/>
</dbReference>
<accession>A0A9P7E394</accession>
<sequence length="92" mass="10495">MTCERLPHPHYLEGARVDLLKHIHEWLDNCEEGRITWLHSTTGVGESVVAVTVAERMSRLKMTNRLAGTFFFSRAGTQLRVVSLRLLCFINA</sequence>
<proteinExistence type="predicted"/>
<gene>
    <name evidence="3" type="ORF">BJ212DRAFT_1379153</name>
</gene>
<evidence type="ECO:0000259" key="2">
    <source>
        <dbReference type="Pfam" id="PF24883"/>
    </source>
</evidence>
<keyword evidence="4" id="KW-1185">Reference proteome</keyword>